<dbReference type="GO" id="GO:0000976">
    <property type="term" value="F:transcription cis-regulatory region binding"/>
    <property type="evidence" value="ECO:0007669"/>
    <property type="project" value="TreeGrafter"/>
</dbReference>
<feature type="DNA-binding region" description="H-T-H motif" evidence="4">
    <location>
        <begin position="38"/>
        <end position="57"/>
    </location>
</feature>
<dbReference type="InterPro" id="IPR009057">
    <property type="entry name" value="Homeodomain-like_sf"/>
</dbReference>
<name>A0A917EWK9_9MICO</name>
<dbReference type="AlphaFoldDB" id="A0A917EWK9"/>
<dbReference type="Pfam" id="PF00440">
    <property type="entry name" value="TetR_N"/>
    <property type="match status" value="1"/>
</dbReference>
<evidence type="ECO:0000259" key="5">
    <source>
        <dbReference type="PROSITE" id="PS50977"/>
    </source>
</evidence>
<organism evidence="6 7">
    <name type="scientific">Subtercola lobariae</name>
    <dbReference type="NCBI Taxonomy" id="1588641"/>
    <lineage>
        <taxon>Bacteria</taxon>
        <taxon>Bacillati</taxon>
        <taxon>Actinomycetota</taxon>
        <taxon>Actinomycetes</taxon>
        <taxon>Micrococcales</taxon>
        <taxon>Microbacteriaceae</taxon>
        <taxon>Subtercola</taxon>
    </lineage>
</organism>
<dbReference type="GO" id="GO:0003700">
    <property type="term" value="F:DNA-binding transcription factor activity"/>
    <property type="evidence" value="ECO:0007669"/>
    <property type="project" value="TreeGrafter"/>
</dbReference>
<dbReference type="RefSeq" id="WP_188674004.1">
    <property type="nucleotide sequence ID" value="NZ_BMGP01000001.1"/>
</dbReference>
<dbReference type="InterPro" id="IPR050109">
    <property type="entry name" value="HTH-type_TetR-like_transc_reg"/>
</dbReference>
<feature type="domain" description="HTH tetR-type" evidence="5">
    <location>
        <begin position="15"/>
        <end position="75"/>
    </location>
</feature>
<evidence type="ECO:0000256" key="3">
    <source>
        <dbReference type="ARBA" id="ARBA00023163"/>
    </source>
</evidence>
<dbReference type="PANTHER" id="PTHR30055">
    <property type="entry name" value="HTH-TYPE TRANSCRIPTIONAL REGULATOR RUTR"/>
    <property type="match status" value="1"/>
</dbReference>
<keyword evidence="3" id="KW-0804">Transcription</keyword>
<dbReference type="InterPro" id="IPR001647">
    <property type="entry name" value="HTH_TetR"/>
</dbReference>
<comment type="caution">
    <text evidence="6">The sequence shown here is derived from an EMBL/GenBank/DDBJ whole genome shotgun (WGS) entry which is preliminary data.</text>
</comment>
<dbReference type="PROSITE" id="PS50977">
    <property type="entry name" value="HTH_TETR_2"/>
    <property type="match status" value="1"/>
</dbReference>
<evidence type="ECO:0000313" key="6">
    <source>
        <dbReference type="EMBL" id="GGF16795.1"/>
    </source>
</evidence>
<protein>
    <submittedName>
        <fullName evidence="6">TetR family transcriptional regulator</fullName>
    </submittedName>
</protein>
<dbReference type="PANTHER" id="PTHR30055:SF238">
    <property type="entry name" value="MYCOFACTOCIN BIOSYNTHESIS TRANSCRIPTIONAL REGULATOR MFTR-RELATED"/>
    <property type="match status" value="1"/>
</dbReference>
<evidence type="ECO:0000256" key="4">
    <source>
        <dbReference type="PROSITE-ProRule" id="PRU00335"/>
    </source>
</evidence>
<dbReference type="EMBL" id="BMGP01000001">
    <property type="protein sequence ID" value="GGF16795.1"/>
    <property type="molecule type" value="Genomic_DNA"/>
</dbReference>
<dbReference type="PROSITE" id="PS01081">
    <property type="entry name" value="HTH_TETR_1"/>
    <property type="match status" value="1"/>
</dbReference>
<keyword evidence="7" id="KW-1185">Reference proteome</keyword>
<keyword evidence="1" id="KW-0805">Transcription regulation</keyword>
<accession>A0A917EWK9</accession>
<dbReference type="Gene3D" id="1.10.357.10">
    <property type="entry name" value="Tetracycline Repressor, domain 2"/>
    <property type="match status" value="1"/>
</dbReference>
<sequence length="217" mass="23842">METTAPLGLRDKKRAETRAKLERVAVELVLRDGLAHATVDAISDAADVSPRTFFNYFDSKEDAILGVRNPELTDDEVAQHLAASDGGGLVESIVSLLLWVIEPSTTSSELHMSRMKVVKAHPELLSRHITQMTRMADQLTAGIQTLLEKDPRFEGDSPETLQPSADVLFALCTGGVRVAVKEWVTNGSAATQDQLANLDQLERRAIELVREVTKKIQ</sequence>
<evidence type="ECO:0000256" key="1">
    <source>
        <dbReference type="ARBA" id="ARBA00023015"/>
    </source>
</evidence>
<reference evidence="6 7" key="1">
    <citation type="journal article" date="2014" name="Int. J. Syst. Evol. Microbiol.">
        <title>Complete genome sequence of Corynebacterium casei LMG S-19264T (=DSM 44701T), isolated from a smear-ripened cheese.</title>
        <authorList>
            <consortium name="US DOE Joint Genome Institute (JGI-PGF)"/>
            <person name="Walter F."/>
            <person name="Albersmeier A."/>
            <person name="Kalinowski J."/>
            <person name="Ruckert C."/>
        </authorList>
    </citation>
    <scope>NUCLEOTIDE SEQUENCE [LARGE SCALE GENOMIC DNA]</scope>
    <source>
        <strain evidence="6 7">CGMCC 1.12976</strain>
    </source>
</reference>
<evidence type="ECO:0000313" key="7">
    <source>
        <dbReference type="Proteomes" id="UP000598775"/>
    </source>
</evidence>
<dbReference type="InterPro" id="IPR023772">
    <property type="entry name" value="DNA-bd_HTH_TetR-type_CS"/>
</dbReference>
<evidence type="ECO:0000256" key="2">
    <source>
        <dbReference type="ARBA" id="ARBA00023125"/>
    </source>
</evidence>
<keyword evidence="2 4" id="KW-0238">DNA-binding</keyword>
<gene>
    <name evidence="6" type="ORF">GCM10011399_08180</name>
</gene>
<dbReference type="SUPFAM" id="SSF46689">
    <property type="entry name" value="Homeodomain-like"/>
    <property type="match status" value="1"/>
</dbReference>
<proteinExistence type="predicted"/>
<dbReference type="Proteomes" id="UP000598775">
    <property type="component" value="Unassembled WGS sequence"/>
</dbReference>